<dbReference type="AlphaFoldDB" id="F2CVI6"/>
<feature type="non-terminal residue" evidence="2">
    <location>
        <position position="1"/>
    </location>
</feature>
<accession>F2CVI6</accession>
<feature type="region of interest" description="Disordered" evidence="1">
    <location>
        <begin position="25"/>
        <end position="48"/>
    </location>
</feature>
<proteinExistence type="evidence at transcript level"/>
<name>F2CVI6_HORVV</name>
<protein>
    <submittedName>
        <fullName evidence="2">Predicted protein</fullName>
    </submittedName>
</protein>
<reference evidence="2" key="1">
    <citation type="journal article" date="2011" name="Plant Physiol.">
        <title>Comprehensive sequence analysis of 24,783 barley full-length cDNAs derived from 12 clone libraries.</title>
        <authorList>
            <person name="Matsumoto T."/>
            <person name="Tanaka T."/>
            <person name="Sakai H."/>
            <person name="Amano N."/>
            <person name="Kanamori H."/>
            <person name="Kurita K."/>
            <person name="Kikuta A."/>
            <person name="Kamiya K."/>
            <person name="Yamamoto M."/>
            <person name="Ikawa H."/>
            <person name="Fujii N."/>
            <person name="Hori K."/>
            <person name="Itoh T."/>
            <person name="Sato K."/>
        </authorList>
    </citation>
    <scope>NUCLEOTIDE SEQUENCE</scope>
    <source>
        <tissue evidence="2">Shoot</tissue>
    </source>
</reference>
<dbReference type="EMBL" id="AK355639">
    <property type="protein sequence ID" value="BAJ86857.1"/>
    <property type="molecule type" value="mRNA"/>
</dbReference>
<evidence type="ECO:0000256" key="1">
    <source>
        <dbReference type="SAM" id="MobiDB-lite"/>
    </source>
</evidence>
<evidence type="ECO:0000313" key="2">
    <source>
        <dbReference type="EMBL" id="BAJ86857.1"/>
    </source>
</evidence>
<sequence length="125" mass="13261">GVPFSTESVCLRCSAAAGRRSARGTTTGRARRCACPTAPPRTSSSSSFSCSLAGALRLLRIPIYCTRFMWTAPHHNHVHPTKGKPASIKEFYAVMLPSPPPSCNWNTGSAAPTTGGRGRCARRGT</sequence>
<feature type="region of interest" description="Disordered" evidence="1">
    <location>
        <begin position="105"/>
        <end position="125"/>
    </location>
</feature>
<organism evidence="2">
    <name type="scientific">Hordeum vulgare subsp. vulgare</name>
    <name type="common">Domesticated barley</name>
    <dbReference type="NCBI Taxonomy" id="112509"/>
    <lineage>
        <taxon>Eukaryota</taxon>
        <taxon>Viridiplantae</taxon>
        <taxon>Streptophyta</taxon>
        <taxon>Embryophyta</taxon>
        <taxon>Tracheophyta</taxon>
        <taxon>Spermatophyta</taxon>
        <taxon>Magnoliopsida</taxon>
        <taxon>Liliopsida</taxon>
        <taxon>Poales</taxon>
        <taxon>Poaceae</taxon>
        <taxon>BOP clade</taxon>
        <taxon>Pooideae</taxon>
        <taxon>Triticodae</taxon>
        <taxon>Triticeae</taxon>
        <taxon>Hordeinae</taxon>
        <taxon>Hordeum</taxon>
    </lineage>
</organism>